<evidence type="ECO:0000256" key="2">
    <source>
        <dbReference type="ARBA" id="ARBA00022840"/>
    </source>
</evidence>
<dbReference type="GO" id="GO:0005524">
    <property type="term" value="F:ATP binding"/>
    <property type="evidence" value="ECO:0007669"/>
    <property type="project" value="UniProtKB-KW"/>
</dbReference>
<dbReference type="Pfam" id="PF00005">
    <property type="entry name" value="ABC_tran"/>
    <property type="match status" value="1"/>
</dbReference>
<dbReference type="InterPro" id="IPR003593">
    <property type="entry name" value="AAA+_ATPase"/>
</dbReference>
<dbReference type="PROSITE" id="PS50893">
    <property type="entry name" value="ABC_TRANSPORTER_2"/>
    <property type="match status" value="1"/>
</dbReference>
<keyword evidence="7" id="KW-1185">Reference proteome</keyword>
<evidence type="ECO:0000313" key="4">
    <source>
        <dbReference type="EMBL" id="RGY77457.1"/>
    </source>
</evidence>
<reference evidence="5 7" key="2">
    <citation type="submission" date="2019-10" db="EMBL/GenBank/DDBJ databases">
        <authorList>
            <consortium name="Melissa Lawson"/>
            <person name="O'neill I."/>
        </authorList>
    </citation>
    <scope>NUCLEOTIDE SEQUENCE [LARGE SCALE GENOMIC DNA]</scope>
    <source>
        <strain evidence="5">LH_658</strain>
    </source>
</reference>
<dbReference type="Proteomes" id="UP000494211">
    <property type="component" value="Unassembled WGS sequence"/>
</dbReference>
<dbReference type="Proteomes" id="UP000284163">
    <property type="component" value="Unassembled WGS sequence"/>
</dbReference>
<organism evidence="4 6">
    <name type="scientific">Bifidobacterium pseudocatenulatum</name>
    <dbReference type="NCBI Taxonomy" id="28026"/>
    <lineage>
        <taxon>Bacteria</taxon>
        <taxon>Bacillati</taxon>
        <taxon>Actinomycetota</taxon>
        <taxon>Actinomycetes</taxon>
        <taxon>Bifidobacteriales</taxon>
        <taxon>Bifidobacteriaceae</taxon>
        <taxon>Bifidobacterium</taxon>
    </lineage>
</organism>
<accession>A0A396BL19</accession>
<dbReference type="GO" id="GO:0016887">
    <property type="term" value="F:ATP hydrolysis activity"/>
    <property type="evidence" value="ECO:0007669"/>
    <property type="project" value="InterPro"/>
</dbReference>
<dbReference type="RefSeq" id="WP_004222520.1">
    <property type="nucleotide sequence ID" value="NZ_BCYC01000013.1"/>
</dbReference>
<gene>
    <name evidence="5" type="primary">bmrA</name>
    <name evidence="5" type="ORF">BIFLH658_01176</name>
    <name evidence="4" type="ORF">DXA22_03180</name>
</gene>
<dbReference type="GO" id="GO:0034040">
    <property type="term" value="F:ATPase-coupled lipid transmembrane transporter activity"/>
    <property type="evidence" value="ECO:0007669"/>
    <property type="project" value="TreeGrafter"/>
</dbReference>
<dbReference type="PANTHER" id="PTHR24221">
    <property type="entry name" value="ATP-BINDING CASSETTE SUB-FAMILY B"/>
    <property type="match status" value="1"/>
</dbReference>
<keyword evidence="1" id="KW-0547">Nucleotide-binding</keyword>
<dbReference type="InterPro" id="IPR039421">
    <property type="entry name" value="Type_1_exporter"/>
</dbReference>
<dbReference type="InterPro" id="IPR003439">
    <property type="entry name" value="ABC_transporter-like_ATP-bd"/>
</dbReference>
<dbReference type="SUPFAM" id="SSF52540">
    <property type="entry name" value="P-loop containing nucleoside triphosphate hydrolases"/>
    <property type="match status" value="1"/>
</dbReference>
<dbReference type="InterPro" id="IPR027417">
    <property type="entry name" value="P-loop_NTPase"/>
</dbReference>
<evidence type="ECO:0000313" key="7">
    <source>
        <dbReference type="Proteomes" id="UP000494211"/>
    </source>
</evidence>
<evidence type="ECO:0000313" key="5">
    <source>
        <dbReference type="EMBL" id="VWQ20159.1"/>
    </source>
</evidence>
<dbReference type="SMART" id="SM00382">
    <property type="entry name" value="AAA"/>
    <property type="match status" value="1"/>
</dbReference>
<dbReference type="AlphaFoldDB" id="A0A396BL19"/>
<feature type="domain" description="ABC transporter" evidence="3">
    <location>
        <begin position="12"/>
        <end position="244"/>
    </location>
</feature>
<dbReference type="PANTHER" id="PTHR24221:SF654">
    <property type="entry name" value="ATP-BINDING CASSETTE SUB-FAMILY B MEMBER 6"/>
    <property type="match status" value="1"/>
</dbReference>
<sequence>MENFAYNNVDYLELKSVSFGYNDNEVLHDVSMRLEKGGRYAIIGPSGSGKTTIINTITGLYSANSGAIAINESLLDGQHLEEWRRWFTVVSQDNLLFSTTIKENLFFGLDFVPSEKDINKCLKNACLDEIISVGDLEKSVGEQGMSLSGGQRQRLQIARACLRKAPILILDEATSNLDVKTERRVLDNLLRSHEYDISIVISHRLSTIIDSDVIFFIEDGYLLDQGDHRELIERCPAYRFFVQNQLLKD</sequence>
<proteinExistence type="predicted"/>
<keyword evidence="2 4" id="KW-0067">ATP-binding</keyword>
<protein>
    <submittedName>
        <fullName evidence="4">ABC transporter ATP-binding protein</fullName>
    </submittedName>
    <submittedName>
        <fullName evidence="5">Multidrug resistance ABC transporter ATP-binding/ permease protein BmrA</fullName>
    </submittedName>
</protein>
<evidence type="ECO:0000313" key="6">
    <source>
        <dbReference type="Proteomes" id="UP000284163"/>
    </source>
</evidence>
<dbReference type="EMBL" id="QSDK01000003">
    <property type="protein sequence ID" value="RGY77457.1"/>
    <property type="molecule type" value="Genomic_DNA"/>
</dbReference>
<dbReference type="EMBL" id="CABWJV010000003">
    <property type="protein sequence ID" value="VWQ20159.1"/>
    <property type="molecule type" value="Genomic_DNA"/>
</dbReference>
<dbReference type="Gene3D" id="3.40.50.300">
    <property type="entry name" value="P-loop containing nucleotide triphosphate hydrolases"/>
    <property type="match status" value="1"/>
</dbReference>
<dbReference type="GeneID" id="45599602"/>
<evidence type="ECO:0000256" key="1">
    <source>
        <dbReference type="ARBA" id="ARBA00022741"/>
    </source>
</evidence>
<comment type="caution">
    <text evidence="4">The sequence shown here is derived from an EMBL/GenBank/DDBJ whole genome shotgun (WGS) entry which is preliminary data.</text>
</comment>
<evidence type="ECO:0000259" key="3">
    <source>
        <dbReference type="PROSITE" id="PS50893"/>
    </source>
</evidence>
<name>A0A396BL19_BIFPS</name>
<reference evidence="4 6" key="1">
    <citation type="submission" date="2018-08" db="EMBL/GenBank/DDBJ databases">
        <title>A genome reference for cultivated species of the human gut microbiota.</title>
        <authorList>
            <person name="Zou Y."/>
            <person name="Xue W."/>
            <person name="Luo G."/>
        </authorList>
    </citation>
    <scope>NUCLEOTIDE SEQUENCE [LARGE SCALE GENOMIC DNA]</scope>
    <source>
        <strain evidence="4 6">CF01-1</strain>
    </source>
</reference>